<accession>A0AAE0YW43</accession>
<dbReference type="GO" id="GO:0003677">
    <property type="term" value="F:DNA binding"/>
    <property type="evidence" value="ECO:0007669"/>
    <property type="project" value="InterPro"/>
</dbReference>
<dbReference type="EMBL" id="JAWDGP010005352">
    <property type="protein sequence ID" value="KAK3757601.1"/>
    <property type="molecule type" value="Genomic_DNA"/>
</dbReference>
<evidence type="ECO:0000313" key="6">
    <source>
        <dbReference type="Proteomes" id="UP001283361"/>
    </source>
</evidence>
<dbReference type="PANTHER" id="PTHR12243:SF60">
    <property type="entry name" value="SI:CH211-15D5.12-RELATED"/>
    <property type="match status" value="1"/>
</dbReference>
<comment type="subcellular location">
    <subcellularLocation>
        <location evidence="1">Nucleus</location>
    </subcellularLocation>
</comment>
<proteinExistence type="predicted"/>
<dbReference type="Pfam" id="PF10545">
    <property type="entry name" value="MADF_DNA_bdg"/>
    <property type="match status" value="1"/>
</dbReference>
<feature type="domain" description="MADF" evidence="3">
    <location>
        <begin position="9"/>
        <end position="87"/>
    </location>
</feature>
<dbReference type="GO" id="GO:0005634">
    <property type="term" value="C:nucleus"/>
    <property type="evidence" value="ECO:0007669"/>
    <property type="project" value="UniProtKB-SubCell"/>
</dbReference>
<comment type="caution">
    <text evidence="5">The sequence shown here is derived from an EMBL/GenBank/DDBJ whole genome shotgun (WGS) entry which is preliminary data.</text>
</comment>
<dbReference type="PROSITE" id="PS51029">
    <property type="entry name" value="MADF"/>
    <property type="match status" value="1"/>
</dbReference>
<feature type="compositionally biased region" description="Polar residues" evidence="2">
    <location>
        <begin position="140"/>
        <end position="149"/>
    </location>
</feature>
<organism evidence="5 6">
    <name type="scientific">Elysia crispata</name>
    <name type="common">lettuce slug</name>
    <dbReference type="NCBI Taxonomy" id="231223"/>
    <lineage>
        <taxon>Eukaryota</taxon>
        <taxon>Metazoa</taxon>
        <taxon>Spiralia</taxon>
        <taxon>Lophotrochozoa</taxon>
        <taxon>Mollusca</taxon>
        <taxon>Gastropoda</taxon>
        <taxon>Heterobranchia</taxon>
        <taxon>Euthyneura</taxon>
        <taxon>Panpulmonata</taxon>
        <taxon>Sacoglossa</taxon>
        <taxon>Placobranchoidea</taxon>
        <taxon>Plakobranchidae</taxon>
        <taxon>Elysia</taxon>
    </lineage>
</organism>
<dbReference type="InterPro" id="IPR006578">
    <property type="entry name" value="MADF-dom"/>
</dbReference>
<evidence type="ECO:0000259" key="4">
    <source>
        <dbReference type="PROSITE" id="PS51031"/>
    </source>
</evidence>
<feature type="compositionally biased region" description="Acidic residues" evidence="2">
    <location>
        <begin position="99"/>
        <end position="109"/>
    </location>
</feature>
<dbReference type="GO" id="GO:0005667">
    <property type="term" value="C:transcription regulator complex"/>
    <property type="evidence" value="ECO:0007669"/>
    <property type="project" value="TreeGrafter"/>
</dbReference>
<dbReference type="AlphaFoldDB" id="A0AAE0YW43"/>
<evidence type="ECO:0008006" key="7">
    <source>
        <dbReference type="Google" id="ProtNLM"/>
    </source>
</evidence>
<feature type="compositionally biased region" description="Polar residues" evidence="2">
    <location>
        <begin position="119"/>
        <end position="132"/>
    </location>
</feature>
<keyword evidence="1" id="KW-0539">Nucleus</keyword>
<evidence type="ECO:0000256" key="1">
    <source>
        <dbReference type="PROSITE-ProRule" id="PRU00371"/>
    </source>
</evidence>
<sequence length="239" mass="27110">MSALDIRKKFIAAVKNRPMLYINIKNEQTKLWKEIAAELNLKANSCKIKWNSLRNQFKTFHKKFQENEEITIWYLYKEMEFLIPHIAGEKTSDLSDPSEMADDDSEDSPEANSALPPEHSNSTSTCEGQANVTPEEANKPGSSASTTNPRESKARCPQERTSSDLSLDGEILDVKSMTLEDDPKDEDQSFLNNLASDLRMLDTDSKIECQKKMQQLLQEHLRVQQESAVGTQHSQNTTN</sequence>
<dbReference type="Proteomes" id="UP001283361">
    <property type="component" value="Unassembled WGS sequence"/>
</dbReference>
<dbReference type="PANTHER" id="PTHR12243">
    <property type="entry name" value="MADF DOMAIN TRANSCRIPTION FACTOR"/>
    <property type="match status" value="1"/>
</dbReference>
<name>A0AAE0YW43_9GAST</name>
<feature type="domain" description="BESS" evidence="4">
    <location>
        <begin position="184"/>
        <end position="223"/>
    </location>
</feature>
<protein>
    <recommendedName>
        <fullName evidence="7">MADF domain-containing protein</fullName>
    </recommendedName>
</protein>
<feature type="compositionally biased region" description="Basic and acidic residues" evidence="2">
    <location>
        <begin position="150"/>
        <end position="162"/>
    </location>
</feature>
<dbReference type="PROSITE" id="PS51031">
    <property type="entry name" value="BESS"/>
    <property type="match status" value="1"/>
</dbReference>
<feature type="region of interest" description="Disordered" evidence="2">
    <location>
        <begin position="90"/>
        <end position="170"/>
    </location>
</feature>
<dbReference type="InterPro" id="IPR039353">
    <property type="entry name" value="TF_Adf1"/>
</dbReference>
<dbReference type="GO" id="GO:0006357">
    <property type="term" value="P:regulation of transcription by RNA polymerase II"/>
    <property type="evidence" value="ECO:0007669"/>
    <property type="project" value="TreeGrafter"/>
</dbReference>
<reference evidence="5" key="1">
    <citation type="journal article" date="2023" name="G3 (Bethesda)">
        <title>A reference genome for the long-term kleptoplast-retaining sea slug Elysia crispata morphotype clarki.</title>
        <authorList>
            <person name="Eastman K.E."/>
            <person name="Pendleton A.L."/>
            <person name="Shaikh M.A."/>
            <person name="Suttiyut T."/>
            <person name="Ogas R."/>
            <person name="Tomko P."/>
            <person name="Gavelis G."/>
            <person name="Widhalm J.R."/>
            <person name="Wisecaver J.H."/>
        </authorList>
    </citation>
    <scope>NUCLEOTIDE SEQUENCE</scope>
    <source>
        <strain evidence="5">ECLA1</strain>
    </source>
</reference>
<evidence type="ECO:0000259" key="3">
    <source>
        <dbReference type="PROSITE" id="PS51029"/>
    </source>
</evidence>
<evidence type="ECO:0000256" key="2">
    <source>
        <dbReference type="SAM" id="MobiDB-lite"/>
    </source>
</evidence>
<gene>
    <name evidence="5" type="ORF">RRG08_000117</name>
</gene>
<dbReference type="InterPro" id="IPR004210">
    <property type="entry name" value="BESS_motif"/>
</dbReference>
<keyword evidence="6" id="KW-1185">Reference proteome</keyword>
<dbReference type="SMART" id="SM00595">
    <property type="entry name" value="MADF"/>
    <property type="match status" value="1"/>
</dbReference>
<evidence type="ECO:0000313" key="5">
    <source>
        <dbReference type="EMBL" id="KAK3757601.1"/>
    </source>
</evidence>